<sequence length="1142" mass="129775">MEEKWNKLKGDWFEENGMQEKDIQDVRKLTTEIRNWIREFVHNVNNDEEGIGAGGCAEEYEGKTLEEGIDKEVCSFILGTLWNMQTKISAGGGSDINKEMEAYVYCAIMSAWFYWYRRKYCDADKVMKHAFGKMEELSQDMDTGGRWHKCEYENLAKMEVAGRNILEYILPMVKYQKYAMGKMYKKIPKIPCPQKESKSAKDAGVGLPSSSTGSGINMRKIWDDFKKTFDNLIKRLGEDEPDEIKHLCADVPDWTGGSEWNKKELCKAMLRIRYFMNGIVGGKFRGDKSSVGTIDDEEAYKRCIVGMISTLEFFQWHCKFEEIAEYTVGPMNNVLKKHNLEGKFEKCKDIDPRSLVIGKKIVGNEIKKWVEGVKKSVHIITQIEKVGKDHCEGEKHAQKLKEQEEKNRESVIKLFGRDDKKELGILTNTSNDFPMERVDEKLKEMEKAGTDDAKRGKLVKEIEEIIENASGCSVHLGPKVQDGEEENWGELFTKFSNHPLHSDIHYDREKFNVLSTWCDVEDDDDVNLKEHKEFCKLLLKNLLMVGRINYSCEGEVLKQGGKKWCVKACDLLNIWLLHIKDVCVSEDVIEGVFKRVHSVDGIFSETGEYTKCMYLKINNLRRDNEDMLNRIMKWMECKSKQGELDEIYKKNWCNASSGMKRSLGWTQWKGKSKNTYREQEGEEYMTKLKEVEKREKSILQTMKNLSLGDPQAPAPPPEPADPAKAAPAKPPSGRGETPSTSDPPPSMPAEEKTSQKKTTPEESDQTKTDPDPQGVSTSSTGTQTPGQAPPQPDSSPALAGHRDDLAKEVANTPVETKKTTDDDTQLDPQKPSRDDQSSSSGGEGLDRTQLTKTTSQSAATKSSDGIAAPVVSKIDNLPDLLTPYLPTIPVFIGMSAMIYLLWKYFGLPGKRKRYKRAHKVRGPPSLEEQIIDRAMDHSGPHEYTLVKERRQPRSVPTGTKSRKKRDGHRRGVRRRMIIDIHLEVLNECQKGDLHLTKEDFFEILVRQFMGSEFIKQGNVPSLDSGFREKDVVPMEGVFKEQVQSSDSGFRDEDFVLEEGVSKEHVPSSDSGFGDEDFVSGEEVPREDVPKEQVPNLDSGFREEDSVPEECVPKEQIPSSDSGFREEDFLPEKCVPVEQVYKE</sequence>
<feature type="domain" description="Schizont-infected cell agglutination C-terminal" evidence="3">
    <location>
        <begin position="903"/>
        <end position="1049"/>
    </location>
</feature>
<dbReference type="VEuPathDB" id="PlasmoDB:PCOAH_00004870"/>
<dbReference type="InterPro" id="IPR024290">
    <property type="entry name" value="SICA_extracell_a"/>
</dbReference>
<feature type="region of interest" description="Disordered" evidence="1">
    <location>
        <begin position="943"/>
        <end position="970"/>
    </location>
</feature>
<dbReference type="Pfam" id="PF12887">
    <property type="entry name" value="SICA_alpha"/>
    <property type="match status" value="2"/>
</dbReference>
<dbReference type="EMBL" id="CP016241">
    <property type="protein sequence ID" value="ANQ06249.1"/>
    <property type="molecule type" value="Genomic_DNA"/>
</dbReference>
<feature type="domain" description="Schizont-infected cell agglutination extracellular alpha" evidence="4">
    <location>
        <begin position="7"/>
        <end position="168"/>
    </location>
</feature>
<feature type="region of interest" description="Disordered" evidence="1">
    <location>
        <begin position="706"/>
        <end position="864"/>
    </location>
</feature>
<feature type="compositionally biased region" description="Basic and acidic residues" evidence="1">
    <location>
        <begin position="749"/>
        <end position="770"/>
    </location>
</feature>
<organism evidence="5 6">
    <name type="scientific">Plasmodium coatneyi</name>
    <dbReference type="NCBI Taxonomy" id="208452"/>
    <lineage>
        <taxon>Eukaryota</taxon>
        <taxon>Sar</taxon>
        <taxon>Alveolata</taxon>
        <taxon>Apicomplexa</taxon>
        <taxon>Aconoidasida</taxon>
        <taxon>Haemosporida</taxon>
        <taxon>Plasmodiidae</taxon>
        <taxon>Plasmodium</taxon>
    </lineage>
</organism>
<accession>A0A1B1DUC8</accession>
<feature type="compositionally biased region" description="Low complexity" evidence="1">
    <location>
        <begin position="772"/>
        <end position="786"/>
    </location>
</feature>
<dbReference type="KEGG" id="pcot:PCOAH_00004870"/>
<keyword evidence="2" id="KW-0472">Membrane</keyword>
<protein>
    <submittedName>
        <fullName evidence="5">SICA antigen</fullName>
    </submittedName>
</protein>
<evidence type="ECO:0000313" key="6">
    <source>
        <dbReference type="Proteomes" id="UP000092716"/>
    </source>
</evidence>
<evidence type="ECO:0000259" key="3">
    <source>
        <dbReference type="Pfam" id="PF12879"/>
    </source>
</evidence>
<dbReference type="GeneID" id="30907210"/>
<feature type="compositionally biased region" description="Low complexity" evidence="1">
    <location>
        <begin position="848"/>
        <end position="863"/>
    </location>
</feature>
<feature type="domain" description="Schizont-infected cell agglutination extracellular alpha" evidence="4">
    <location>
        <begin position="216"/>
        <end position="369"/>
    </location>
</feature>
<evidence type="ECO:0000256" key="1">
    <source>
        <dbReference type="SAM" id="MobiDB-lite"/>
    </source>
</evidence>
<feature type="region of interest" description="Disordered" evidence="1">
    <location>
        <begin position="1060"/>
        <end position="1126"/>
    </location>
</feature>
<evidence type="ECO:0000256" key="2">
    <source>
        <dbReference type="SAM" id="Phobius"/>
    </source>
</evidence>
<keyword evidence="2" id="KW-1133">Transmembrane helix</keyword>
<feature type="transmembrane region" description="Helical" evidence="2">
    <location>
        <begin position="884"/>
        <end position="905"/>
    </location>
</feature>
<dbReference type="AlphaFoldDB" id="A0A1B1DUC8"/>
<feature type="compositionally biased region" description="Basic residues" evidence="1">
    <location>
        <begin position="960"/>
        <end position="970"/>
    </location>
</feature>
<dbReference type="RefSeq" id="XP_019912944.1">
    <property type="nucleotide sequence ID" value="XM_020057302.1"/>
</dbReference>
<dbReference type="Pfam" id="PF12879">
    <property type="entry name" value="SICA_C"/>
    <property type="match status" value="1"/>
</dbReference>
<keyword evidence="6" id="KW-1185">Reference proteome</keyword>
<dbReference type="InterPro" id="IPR024288">
    <property type="entry name" value="SICA_C"/>
</dbReference>
<evidence type="ECO:0000313" key="5">
    <source>
        <dbReference type="EMBL" id="ANQ06249.1"/>
    </source>
</evidence>
<gene>
    <name evidence="5" type="ORF">PCOAH_00004870</name>
</gene>
<dbReference type="Proteomes" id="UP000092716">
    <property type="component" value="Chromosome 3"/>
</dbReference>
<keyword evidence="2" id="KW-0812">Transmembrane</keyword>
<name>A0A1B1DUC8_9APIC</name>
<evidence type="ECO:0000259" key="4">
    <source>
        <dbReference type="Pfam" id="PF12887"/>
    </source>
</evidence>
<reference evidence="6" key="1">
    <citation type="submission" date="2016-06" db="EMBL/GenBank/DDBJ databases">
        <title>First high quality genome sequence of Plasmodium coatneyi using continuous long reads from single molecule, real-time sequencing.</title>
        <authorList>
            <person name="Chien J.-T."/>
            <person name="Pakala S.B."/>
            <person name="Geraldo J.A."/>
            <person name="Lapp S.A."/>
            <person name="Barnwell J.W."/>
            <person name="Kissinger J.C."/>
            <person name="Galinski M.R."/>
            <person name="Humphrey J.C."/>
        </authorList>
    </citation>
    <scope>NUCLEOTIDE SEQUENCE [LARGE SCALE GENOMIC DNA]</scope>
    <source>
        <strain evidence="6">Hackeri</strain>
    </source>
</reference>
<proteinExistence type="predicted"/>